<evidence type="ECO:0000313" key="1">
    <source>
        <dbReference type="EMBL" id="NJX17485.1"/>
    </source>
</evidence>
<sequence length="85" mass="9646">LFRGYKVQVGILGDKEIDFIAEKEGEKLYVQVALSINNPETLEREFGNLKNIRDNYPKKVVTLEAFSGNTVEGIEIQDLRSFLLA</sequence>
<dbReference type="PANTHER" id="PTHR33295:SF20">
    <property type="entry name" value="ATPASE"/>
    <property type="match status" value="1"/>
</dbReference>
<evidence type="ECO:0000313" key="2">
    <source>
        <dbReference type="Proteomes" id="UP000760545"/>
    </source>
</evidence>
<dbReference type="GO" id="GO:0005524">
    <property type="term" value="F:ATP binding"/>
    <property type="evidence" value="ECO:0007669"/>
    <property type="project" value="UniProtKB-KW"/>
</dbReference>
<keyword evidence="2" id="KW-1185">Reference proteome</keyword>
<keyword evidence="1" id="KW-0067">ATP-binding</keyword>
<gene>
    <name evidence="1" type="ORF">HC176_18605</name>
</gene>
<proteinExistence type="predicted"/>
<dbReference type="PANTHER" id="PTHR33295">
    <property type="entry name" value="ATPASE"/>
    <property type="match status" value="1"/>
</dbReference>
<name>A0ABX1DGN0_9FLAO</name>
<reference evidence="1 2" key="1">
    <citation type="submission" date="2020-03" db="EMBL/GenBank/DDBJ databases">
        <title>Tamlana sp. nov, isolated from XXX.</title>
        <authorList>
            <person name="Cao W.R."/>
        </authorList>
    </citation>
    <scope>NUCLEOTIDE SEQUENCE [LARGE SCALE GENOMIC DNA]</scope>
    <source>
        <strain evidence="1 2">HST1-43</strain>
    </source>
</reference>
<comment type="caution">
    <text evidence="1">The sequence shown here is derived from an EMBL/GenBank/DDBJ whole genome shotgun (WGS) entry which is preliminary data.</text>
</comment>
<feature type="non-terminal residue" evidence="1">
    <location>
        <position position="1"/>
    </location>
</feature>
<accession>A0ABX1DGN0</accession>
<protein>
    <submittedName>
        <fullName evidence="1">ATP-binding protein</fullName>
    </submittedName>
</protein>
<dbReference type="EMBL" id="JAAVJS010000695">
    <property type="protein sequence ID" value="NJX17485.1"/>
    <property type="molecule type" value="Genomic_DNA"/>
</dbReference>
<dbReference type="Proteomes" id="UP000760545">
    <property type="component" value="Unassembled WGS sequence"/>
</dbReference>
<organism evidence="1 2">
    <name type="scientific">Tamlana crocina</name>
    <dbReference type="NCBI Taxonomy" id="393006"/>
    <lineage>
        <taxon>Bacteria</taxon>
        <taxon>Pseudomonadati</taxon>
        <taxon>Bacteroidota</taxon>
        <taxon>Flavobacteriia</taxon>
        <taxon>Flavobacteriales</taxon>
        <taxon>Flavobacteriaceae</taxon>
        <taxon>Tamlana</taxon>
    </lineage>
</organism>
<keyword evidence="1" id="KW-0547">Nucleotide-binding</keyword>